<keyword evidence="3" id="KW-1185">Reference proteome</keyword>
<sequence length="114" mass="11933">MFCFYSKNPPPSNADSQPSTLPAPPAETSAVGKPFELTLRSALEIALRSYPGIGAAQHGVLGSKAGIGVARASIIRHSPGRRPIPGRRETSALSRDSPSPFPSPPSPSTFIRPS</sequence>
<accession>C6HZJ5</accession>
<name>C6HZJ5_9BACT</name>
<evidence type="ECO:0000256" key="1">
    <source>
        <dbReference type="SAM" id="MobiDB-lite"/>
    </source>
</evidence>
<protein>
    <submittedName>
        <fullName evidence="2">Uncharacterized protein</fullName>
    </submittedName>
</protein>
<dbReference type="Proteomes" id="UP000009374">
    <property type="component" value="Unassembled WGS sequence"/>
</dbReference>
<feature type="region of interest" description="Disordered" evidence="1">
    <location>
        <begin position="74"/>
        <end position="114"/>
    </location>
</feature>
<evidence type="ECO:0000313" key="3">
    <source>
        <dbReference type="Proteomes" id="UP000009374"/>
    </source>
</evidence>
<evidence type="ECO:0000313" key="2">
    <source>
        <dbReference type="EMBL" id="EES52017.1"/>
    </source>
</evidence>
<reference evidence="2 3" key="1">
    <citation type="journal article" date="2009" name="Appl. Environ. Microbiol.">
        <title>Community genomic and proteomic analyses of chemoautotrophic iron-oxidizing "Leptospirillum rubarum" (Group II) and "Leptospirillum ferrodiazotrophum" (Group III) bacteria in acid mine drainage biofilms.</title>
        <authorList>
            <person name="Goltsman D.S."/>
            <person name="Denef V.J."/>
            <person name="Singer S.W."/>
            <person name="VerBerkmoes N.C."/>
            <person name="Lefsrud M."/>
            <person name="Mueller R.S."/>
            <person name="Dick G.J."/>
            <person name="Sun C.L."/>
            <person name="Wheeler K.E."/>
            <person name="Zemla A."/>
            <person name="Baker B.J."/>
            <person name="Hauser L."/>
            <person name="Land M."/>
            <person name="Shah M.B."/>
            <person name="Thelen M.P."/>
            <person name="Hettich R.L."/>
            <person name="Banfield J.F."/>
        </authorList>
    </citation>
    <scope>NUCLEOTIDE SEQUENCE [LARGE SCALE GENOMIC DNA]</scope>
</reference>
<organism evidence="2 3">
    <name type="scientific">Leptospirillum ferrodiazotrophum</name>
    <dbReference type="NCBI Taxonomy" id="412449"/>
    <lineage>
        <taxon>Bacteria</taxon>
        <taxon>Pseudomonadati</taxon>
        <taxon>Nitrospirota</taxon>
        <taxon>Nitrospiria</taxon>
        <taxon>Nitrospirales</taxon>
        <taxon>Nitrospiraceae</taxon>
        <taxon>Leptospirillum</taxon>
    </lineage>
</organism>
<feature type="region of interest" description="Disordered" evidence="1">
    <location>
        <begin position="1"/>
        <end position="29"/>
    </location>
</feature>
<dbReference type="EMBL" id="GG693882">
    <property type="protein sequence ID" value="EES52017.1"/>
    <property type="molecule type" value="Genomic_DNA"/>
</dbReference>
<proteinExistence type="predicted"/>
<dbReference type="AlphaFoldDB" id="C6HZJ5"/>
<gene>
    <name evidence="2" type="ORF">UBAL3_95320054</name>
</gene>